<feature type="transmembrane region" description="Helical" evidence="1">
    <location>
        <begin position="68"/>
        <end position="87"/>
    </location>
</feature>
<evidence type="ECO:0000313" key="4">
    <source>
        <dbReference type="WBParaSite" id="SBAD_0000947001-mRNA-1"/>
    </source>
</evidence>
<dbReference type="Proteomes" id="UP000270296">
    <property type="component" value="Unassembled WGS sequence"/>
</dbReference>
<organism evidence="4">
    <name type="scientific">Soboliphyme baturini</name>
    <dbReference type="NCBI Taxonomy" id="241478"/>
    <lineage>
        <taxon>Eukaryota</taxon>
        <taxon>Metazoa</taxon>
        <taxon>Ecdysozoa</taxon>
        <taxon>Nematoda</taxon>
        <taxon>Enoplea</taxon>
        <taxon>Dorylaimia</taxon>
        <taxon>Dioctophymatida</taxon>
        <taxon>Dioctophymatoidea</taxon>
        <taxon>Soboliphymatidae</taxon>
        <taxon>Soboliphyme</taxon>
    </lineage>
</organism>
<feature type="transmembrane region" description="Helical" evidence="1">
    <location>
        <begin position="107"/>
        <end position="132"/>
    </location>
</feature>
<dbReference type="EMBL" id="UZAM01012375">
    <property type="protein sequence ID" value="VDP21486.1"/>
    <property type="molecule type" value="Genomic_DNA"/>
</dbReference>
<keyword evidence="1" id="KW-0812">Transmembrane</keyword>
<dbReference type="WBParaSite" id="SBAD_0000947001-mRNA-1">
    <property type="protein sequence ID" value="SBAD_0000947001-mRNA-1"/>
    <property type="gene ID" value="SBAD_0000947001"/>
</dbReference>
<evidence type="ECO:0000313" key="2">
    <source>
        <dbReference type="EMBL" id="VDP21486.1"/>
    </source>
</evidence>
<feature type="transmembrane region" description="Helical" evidence="1">
    <location>
        <begin position="177"/>
        <end position="197"/>
    </location>
</feature>
<keyword evidence="1" id="KW-1133">Transmembrane helix</keyword>
<gene>
    <name evidence="2" type="ORF">SBAD_LOCUS9141</name>
</gene>
<dbReference type="AlphaFoldDB" id="A0A183IZU3"/>
<keyword evidence="1" id="KW-0472">Membrane</keyword>
<sequence>MVRRMQNVPNIIANLQRRASLAWMRTFLLKLLAYLPRQSVEKRAKRHFLPLEPLCCLDSCKVRLASTATALVHGFLAVILCISAVIFRKALPDTVTAGSIVSDVLGNTAFCYIFATNNLLWLVFSAMLSFGVATYSEKLLRISLFVHICVLCEGTLAVILIAVYGTRPPRMFGAVETSTVVVLLLMLAFSMWSVFVVHKCRTFYTLCSILIDLSEETAKTNGKTTSVGKLGIAKDSPHYK</sequence>
<reference evidence="2 3" key="2">
    <citation type="submission" date="2018-11" db="EMBL/GenBank/DDBJ databases">
        <authorList>
            <consortium name="Pathogen Informatics"/>
        </authorList>
    </citation>
    <scope>NUCLEOTIDE SEQUENCE [LARGE SCALE GENOMIC DNA]</scope>
</reference>
<name>A0A183IZU3_9BILA</name>
<evidence type="ECO:0000256" key="1">
    <source>
        <dbReference type="SAM" id="Phobius"/>
    </source>
</evidence>
<protein>
    <submittedName>
        <fullName evidence="4">MARVEL domain-containing protein</fullName>
    </submittedName>
</protein>
<evidence type="ECO:0000313" key="3">
    <source>
        <dbReference type="Proteomes" id="UP000270296"/>
    </source>
</evidence>
<accession>A0A183IZU3</accession>
<feature type="transmembrane region" description="Helical" evidence="1">
    <location>
        <begin position="144"/>
        <end position="165"/>
    </location>
</feature>
<keyword evidence="3" id="KW-1185">Reference proteome</keyword>
<reference evidence="4" key="1">
    <citation type="submission" date="2016-06" db="UniProtKB">
        <authorList>
            <consortium name="WormBaseParasite"/>
        </authorList>
    </citation>
    <scope>IDENTIFICATION</scope>
</reference>
<proteinExistence type="predicted"/>